<dbReference type="PANTHER" id="PTHR31596:SF1">
    <property type="entry name" value="T-CELL ACTIVATION INHIBITOR, MITOCHONDRIAL"/>
    <property type="match status" value="1"/>
</dbReference>
<dbReference type="InterPro" id="IPR027986">
    <property type="entry name" value="TCAIM"/>
</dbReference>
<dbReference type="AlphaFoldDB" id="A0AAV2SD89"/>
<dbReference type="Pfam" id="PF14688">
    <property type="entry name" value="DUF4461"/>
    <property type="match status" value="1"/>
</dbReference>
<dbReference type="EMBL" id="CAXKWB010057379">
    <property type="protein sequence ID" value="CAL4179447.1"/>
    <property type="molecule type" value="Genomic_DNA"/>
</dbReference>
<comment type="caution">
    <text evidence="2">The sequence shown here is derived from an EMBL/GenBank/DDBJ whole genome shotgun (WGS) entry which is preliminary data.</text>
</comment>
<organism evidence="2 3">
    <name type="scientific">Meganyctiphanes norvegica</name>
    <name type="common">Northern krill</name>
    <name type="synonym">Thysanopoda norvegica</name>
    <dbReference type="NCBI Taxonomy" id="48144"/>
    <lineage>
        <taxon>Eukaryota</taxon>
        <taxon>Metazoa</taxon>
        <taxon>Ecdysozoa</taxon>
        <taxon>Arthropoda</taxon>
        <taxon>Crustacea</taxon>
        <taxon>Multicrustacea</taxon>
        <taxon>Malacostraca</taxon>
        <taxon>Eumalacostraca</taxon>
        <taxon>Eucarida</taxon>
        <taxon>Euphausiacea</taxon>
        <taxon>Euphausiidae</taxon>
        <taxon>Meganyctiphanes</taxon>
    </lineage>
</organism>
<evidence type="ECO:0000259" key="1">
    <source>
        <dbReference type="Pfam" id="PF14688"/>
    </source>
</evidence>
<reference evidence="2 3" key="1">
    <citation type="submission" date="2024-05" db="EMBL/GenBank/DDBJ databases">
        <authorList>
            <person name="Wallberg A."/>
        </authorList>
    </citation>
    <scope>NUCLEOTIDE SEQUENCE [LARGE SCALE GENOMIC DNA]</scope>
</reference>
<sequence>SSKLLHNREVHFGSNTGISLDGAVILRTSDVRDQWLHCISNIPKLEPVIHKIPDMQKAVSNVLKDIEVTHRKYQPLLIAENYSQELRRFVTSLMDYRGRRGFPKSWPDSLSHLQLVVESASGPLAMSPTGQILTPSSCPPALLLSFITEHMEEAQEKIAAYQNIKPQEKILHKLAQEELGLEFLDKDDSVFPEMMIECLEYLLKSKYRLAPLLTGGRLWITNYYSVMVEGEVCIPWKCCKDD</sequence>
<gene>
    <name evidence="2" type="ORF">MNOR_LOCUS35161</name>
</gene>
<dbReference type="PANTHER" id="PTHR31596">
    <property type="entry name" value="T-CELL ACTIVATION INHIBITOR, MITOCHONDRIAL"/>
    <property type="match status" value="1"/>
</dbReference>
<dbReference type="GO" id="GO:0005739">
    <property type="term" value="C:mitochondrion"/>
    <property type="evidence" value="ECO:0007669"/>
    <property type="project" value="TreeGrafter"/>
</dbReference>
<feature type="non-terminal residue" evidence="2">
    <location>
        <position position="1"/>
    </location>
</feature>
<accession>A0AAV2SD89</accession>
<name>A0AAV2SD89_MEGNR</name>
<protein>
    <recommendedName>
        <fullName evidence="1">DUF4461 domain-containing protein</fullName>
    </recommendedName>
</protein>
<dbReference type="InterPro" id="IPR027989">
    <property type="entry name" value="DUF4461"/>
</dbReference>
<evidence type="ECO:0000313" key="2">
    <source>
        <dbReference type="EMBL" id="CAL4179447.1"/>
    </source>
</evidence>
<evidence type="ECO:0000313" key="3">
    <source>
        <dbReference type="Proteomes" id="UP001497623"/>
    </source>
</evidence>
<dbReference type="Proteomes" id="UP001497623">
    <property type="component" value="Unassembled WGS sequence"/>
</dbReference>
<keyword evidence="3" id="KW-1185">Reference proteome</keyword>
<proteinExistence type="predicted"/>
<feature type="domain" description="DUF4461" evidence="1">
    <location>
        <begin position="3"/>
        <end position="237"/>
    </location>
</feature>